<proteinExistence type="predicted"/>
<dbReference type="PANTHER" id="PTHR21818">
    <property type="entry name" value="BC025462 PROTEIN"/>
    <property type="match status" value="1"/>
</dbReference>
<evidence type="ECO:0000313" key="4">
    <source>
        <dbReference type="Proteomes" id="UP000838412"/>
    </source>
</evidence>
<evidence type="ECO:0000259" key="1">
    <source>
        <dbReference type="Pfam" id="PF14675"/>
    </source>
</evidence>
<dbReference type="GO" id="GO:0070182">
    <property type="term" value="F:DNA polymerase binding"/>
    <property type="evidence" value="ECO:0007669"/>
    <property type="project" value="TreeGrafter"/>
</dbReference>
<feature type="non-terminal residue" evidence="3">
    <location>
        <position position="252"/>
    </location>
</feature>
<reference evidence="3" key="1">
    <citation type="submission" date="2022-01" db="EMBL/GenBank/DDBJ databases">
        <authorList>
            <person name="Braso-Vives M."/>
        </authorList>
    </citation>
    <scope>NUCLEOTIDE SEQUENCE</scope>
</reference>
<dbReference type="InterPro" id="IPR026171">
    <property type="entry name" value="FANCI"/>
</dbReference>
<dbReference type="OrthoDB" id="195089at2759"/>
<dbReference type="PANTHER" id="PTHR21818:SF0">
    <property type="entry name" value="FANCONI ANEMIA GROUP I PROTEIN"/>
    <property type="match status" value="1"/>
</dbReference>
<feature type="domain" description="FANCI solenoid 1" evidence="1">
    <location>
        <begin position="1"/>
        <end position="98"/>
    </location>
</feature>
<dbReference type="GO" id="GO:0006281">
    <property type="term" value="P:DNA repair"/>
    <property type="evidence" value="ECO:0007669"/>
    <property type="project" value="InterPro"/>
</dbReference>
<evidence type="ECO:0000259" key="2">
    <source>
        <dbReference type="Pfam" id="PF14679"/>
    </source>
</evidence>
<name>A0A8S4MM78_BRALA</name>
<organism evidence="3 4">
    <name type="scientific">Branchiostoma lanceolatum</name>
    <name type="common">Common lancelet</name>
    <name type="synonym">Amphioxus lanceolatum</name>
    <dbReference type="NCBI Taxonomy" id="7740"/>
    <lineage>
        <taxon>Eukaryota</taxon>
        <taxon>Metazoa</taxon>
        <taxon>Chordata</taxon>
        <taxon>Cephalochordata</taxon>
        <taxon>Leptocardii</taxon>
        <taxon>Amphioxiformes</taxon>
        <taxon>Branchiostomatidae</taxon>
        <taxon>Branchiostoma</taxon>
    </lineage>
</organism>
<dbReference type="Proteomes" id="UP000838412">
    <property type="component" value="Unassembled WGS sequence"/>
</dbReference>
<comment type="caution">
    <text evidence="3">The sequence shown here is derived from an EMBL/GenBank/DDBJ whole genome shotgun (WGS) entry which is preliminary data.</text>
</comment>
<dbReference type="InterPro" id="IPR029308">
    <property type="entry name" value="FANCI_S1"/>
</dbReference>
<evidence type="ECO:0000313" key="3">
    <source>
        <dbReference type="EMBL" id="CAH1277021.1"/>
    </source>
</evidence>
<sequence length="252" mass="28096">DVPTTNDELKFVMEKILRSFRHVDLQELPPLVYQLLLLSTKGFKRLVLEGITSYFAEQDQAIKLQESEQSEDMLSTLTVDQLCHMEGTIILHITFAIKQDQDLGREFVKFLKAGQQGSLTKILSPFNVALALSVARIQRFEDPIFEFLKSAISRSFKDEQIRQGSKWVTEMVPESSNVTESLLETVKNSSYGWDHVTQGLVQLGFSLMDSFGPKLGPAGRVVEPSGGTPKSPTQLACSLGAQILVNTFKVSI</sequence>
<keyword evidence="4" id="KW-1185">Reference proteome</keyword>
<dbReference type="AlphaFoldDB" id="A0A8S4MM78"/>
<protein>
    <submittedName>
        <fullName evidence="3">FANCI protein</fullName>
    </submittedName>
</protein>
<feature type="domain" description="FANCI helical" evidence="2">
    <location>
        <begin position="102"/>
        <end position="188"/>
    </location>
</feature>
<dbReference type="EMBL" id="CAKMNS010000133">
    <property type="protein sequence ID" value="CAH1277021.1"/>
    <property type="molecule type" value="Genomic_DNA"/>
</dbReference>
<dbReference type="Pfam" id="PF14675">
    <property type="entry name" value="FANCI_S1"/>
    <property type="match status" value="1"/>
</dbReference>
<gene>
    <name evidence="3" type="primary">FANCI</name>
    <name evidence="3" type="ORF">BLAG_LOCUS25923</name>
</gene>
<dbReference type="Pfam" id="PF14679">
    <property type="entry name" value="FANCI_HD1"/>
    <property type="match status" value="1"/>
</dbReference>
<accession>A0A8S4MM78</accession>
<dbReference type="InterPro" id="IPR029310">
    <property type="entry name" value="FANCI_HD1"/>
</dbReference>